<dbReference type="InterPro" id="IPR009057">
    <property type="entry name" value="Homeodomain-like_sf"/>
</dbReference>
<dbReference type="GO" id="GO:0000976">
    <property type="term" value="F:transcription cis-regulatory region binding"/>
    <property type="evidence" value="ECO:0007669"/>
    <property type="project" value="TreeGrafter"/>
</dbReference>
<keyword evidence="1 2" id="KW-0238">DNA-binding</keyword>
<protein>
    <submittedName>
        <fullName evidence="4">TetR family transcriptional regulator</fullName>
    </submittedName>
</protein>
<proteinExistence type="predicted"/>
<dbReference type="Gene3D" id="1.10.357.10">
    <property type="entry name" value="Tetracycline Repressor, domain 2"/>
    <property type="match status" value="1"/>
</dbReference>
<keyword evidence="5" id="KW-1185">Reference proteome</keyword>
<name>A0A917T7E9_9ACTN</name>
<sequence>MGNREKLLDGALQCLFEKGYAETTARDIATTAGVSLAAIGYHFGTTQALLSTVLFQAMEQWADELENALNDEGDAALAPADRFVAIWTRVIDSIAANRALWTTQFEAATQVARGQGPDWDWTEAQGGAQAGLAELFHGIDGDEEPELARTVGGVYQALISGVVLQHLVTPELALSGRDLIDGLRAIAARLDP</sequence>
<dbReference type="GO" id="GO:0003700">
    <property type="term" value="F:DNA-binding transcription factor activity"/>
    <property type="evidence" value="ECO:0007669"/>
    <property type="project" value="TreeGrafter"/>
</dbReference>
<organism evidence="4 5">
    <name type="scientific">Dactylosporangium sucinum</name>
    <dbReference type="NCBI Taxonomy" id="1424081"/>
    <lineage>
        <taxon>Bacteria</taxon>
        <taxon>Bacillati</taxon>
        <taxon>Actinomycetota</taxon>
        <taxon>Actinomycetes</taxon>
        <taxon>Micromonosporales</taxon>
        <taxon>Micromonosporaceae</taxon>
        <taxon>Dactylosporangium</taxon>
    </lineage>
</organism>
<feature type="DNA-binding region" description="H-T-H motif" evidence="2">
    <location>
        <begin position="24"/>
        <end position="43"/>
    </location>
</feature>
<evidence type="ECO:0000256" key="2">
    <source>
        <dbReference type="PROSITE-ProRule" id="PRU00335"/>
    </source>
</evidence>
<dbReference type="Proteomes" id="UP000642070">
    <property type="component" value="Unassembled WGS sequence"/>
</dbReference>
<accession>A0A917T7E9</accession>
<dbReference type="Pfam" id="PF00440">
    <property type="entry name" value="TetR_N"/>
    <property type="match status" value="1"/>
</dbReference>
<dbReference type="PRINTS" id="PR00455">
    <property type="entry name" value="HTHTETR"/>
</dbReference>
<evidence type="ECO:0000256" key="1">
    <source>
        <dbReference type="ARBA" id="ARBA00023125"/>
    </source>
</evidence>
<dbReference type="RefSeq" id="WP_190248798.1">
    <property type="nucleotide sequence ID" value="NZ_BMPI01000005.1"/>
</dbReference>
<dbReference type="PANTHER" id="PTHR30055:SF219">
    <property type="entry name" value="TRANSCRIPTIONAL REGULATORY PROTEIN"/>
    <property type="match status" value="1"/>
</dbReference>
<dbReference type="InterPro" id="IPR001647">
    <property type="entry name" value="HTH_TetR"/>
</dbReference>
<dbReference type="SUPFAM" id="SSF46689">
    <property type="entry name" value="Homeodomain-like"/>
    <property type="match status" value="1"/>
</dbReference>
<feature type="domain" description="HTH tetR-type" evidence="3">
    <location>
        <begin position="1"/>
        <end position="61"/>
    </location>
</feature>
<evidence type="ECO:0000259" key="3">
    <source>
        <dbReference type="PROSITE" id="PS50977"/>
    </source>
</evidence>
<dbReference type="PROSITE" id="PS50977">
    <property type="entry name" value="HTH_TETR_2"/>
    <property type="match status" value="1"/>
</dbReference>
<reference evidence="4" key="1">
    <citation type="journal article" date="2014" name="Int. J. Syst. Evol. Microbiol.">
        <title>Complete genome sequence of Corynebacterium casei LMG S-19264T (=DSM 44701T), isolated from a smear-ripened cheese.</title>
        <authorList>
            <consortium name="US DOE Joint Genome Institute (JGI-PGF)"/>
            <person name="Walter F."/>
            <person name="Albersmeier A."/>
            <person name="Kalinowski J."/>
            <person name="Ruckert C."/>
        </authorList>
    </citation>
    <scope>NUCLEOTIDE SEQUENCE</scope>
    <source>
        <strain evidence="4">JCM 19831</strain>
    </source>
</reference>
<comment type="caution">
    <text evidence="4">The sequence shown here is derived from an EMBL/GenBank/DDBJ whole genome shotgun (WGS) entry which is preliminary data.</text>
</comment>
<evidence type="ECO:0000313" key="4">
    <source>
        <dbReference type="EMBL" id="GGM13402.1"/>
    </source>
</evidence>
<gene>
    <name evidence="4" type="primary">acrR</name>
    <name evidence="4" type="ORF">GCM10007977_013110</name>
</gene>
<dbReference type="PANTHER" id="PTHR30055">
    <property type="entry name" value="HTH-TYPE TRANSCRIPTIONAL REGULATOR RUTR"/>
    <property type="match status" value="1"/>
</dbReference>
<dbReference type="AlphaFoldDB" id="A0A917T7E9"/>
<reference evidence="4" key="2">
    <citation type="submission" date="2020-09" db="EMBL/GenBank/DDBJ databases">
        <authorList>
            <person name="Sun Q."/>
            <person name="Ohkuma M."/>
        </authorList>
    </citation>
    <scope>NUCLEOTIDE SEQUENCE</scope>
    <source>
        <strain evidence="4">JCM 19831</strain>
    </source>
</reference>
<dbReference type="InterPro" id="IPR050109">
    <property type="entry name" value="HTH-type_TetR-like_transc_reg"/>
</dbReference>
<evidence type="ECO:0000313" key="5">
    <source>
        <dbReference type="Proteomes" id="UP000642070"/>
    </source>
</evidence>
<dbReference type="EMBL" id="BMPI01000005">
    <property type="protein sequence ID" value="GGM13402.1"/>
    <property type="molecule type" value="Genomic_DNA"/>
</dbReference>